<proteinExistence type="predicted"/>
<evidence type="ECO:0000313" key="1">
    <source>
        <dbReference type="EMBL" id="MPL88498.1"/>
    </source>
</evidence>
<accession>A0A644VAZ7</accession>
<sequence>MRQFEGILHAIADCIHHLVVLPENLGCHCIGPDLKGMITVQGCNKRFYRRFILFIQRVVTYFGRYFHDIRVNVEERLIHVAKVQVFVFRLSLKSNKHFDAMKYARMLKVTVLGLIAVMLSSCLTVEKKEYTFELTGENSGKLTIRYINIMSVMDDGKDVTAQDFAEIIDKYINGDQLEQDFPGAANIKTRLYEQNGQLCGEVTLDFPSLSAARLYQYDKNSPLMMCISAAYDSETYVSSNGSYGNDYMPVVFWPAGSRKLTVTTSVSAPDETSLSLAGEYRKWKEKN</sequence>
<protein>
    <submittedName>
        <fullName evidence="1">Uncharacterized protein</fullName>
    </submittedName>
</protein>
<comment type="caution">
    <text evidence="1">The sequence shown here is derived from an EMBL/GenBank/DDBJ whole genome shotgun (WGS) entry which is preliminary data.</text>
</comment>
<dbReference type="AlphaFoldDB" id="A0A644VAZ7"/>
<gene>
    <name evidence="1" type="ORF">SDC9_34521</name>
</gene>
<name>A0A644VAZ7_9ZZZZ</name>
<dbReference type="EMBL" id="VSSQ01000259">
    <property type="protein sequence ID" value="MPL88498.1"/>
    <property type="molecule type" value="Genomic_DNA"/>
</dbReference>
<reference evidence="1" key="1">
    <citation type="submission" date="2019-08" db="EMBL/GenBank/DDBJ databases">
        <authorList>
            <person name="Kucharzyk K."/>
            <person name="Murdoch R.W."/>
            <person name="Higgins S."/>
            <person name="Loffler F."/>
        </authorList>
    </citation>
    <scope>NUCLEOTIDE SEQUENCE</scope>
</reference>
<organism evidence="1">
    <name type="scientific">bioreactor metagenome</name>
    <dbReference type="NCBI Taxonomy" id="1076179"/>
    <lineage>
        <taxon>unclassified sequences</taxon>
        <taxon>metagenomes</taxon>
        <taxon>ecological metagenomes</taxon>
    </lineage>
</organism>